<keyword evidence="1" id="KW-0732">Signal</keyword>
<dbReference type="EMBL" id="JARIHO010000004">
    <property type="protein sequence ID" value="KAJ7362525.1"/>
    <property type="molecule type" value="Genomic_DNA"/>
</dbReference>
<gene>
    <name evidence="2" type="ORF">DFH08DRAFT_799552</name>
</gene>
<keyword evidence="3" id="KW-1185">Reference proteome</keyword>
<protein>
    <submittedName>
        <fullName evidence="2">Uncharacterized protein</fullName>
    </submittedName>
</protein>
<feature type="signal peptide" evidence="1">
    <location>
        <begin position="1"/>
        <end position="16"/>
    </location>
</feature>
<sequence length="153" mass="16446">MAWLQTLAAAVPLARSGLSQLEAQALTLCCSGIELGIGLNCLPVSSTATCPSDRKKYTCQFTLPLLSDSIGIGCVLAPIPSTTANAVVMEKFGSDNPNRTPSSGFRFREIQDFAECVRTPNPGRVVGVLTTFRRRLDSVAEGGQLFESELFFR</sequence>
<reference evidence="2" key="1">
    <citation type="submission" date="2023-03" db="EMBL/GenBank/DDBJ databases">
        <title>Massive genome expansion in bonnet fungi (Mycena s.s.) driven by repeated elements and novel gene families across ecological guilds.</title>
        <authorList>
            <consortium name="Lawrence Berkeley National Laboratory"/>
            <person name="Harder C.B."/>
            <person name="Miyauchi S."/>
            <person name="Viragh M."/>
            <person name="Kuo A."/>
            <person name="Thoen E."/>
            <person name="Andreopoulos B."/>
            <person name="Lu D."/>
            <person name="Skrede I."/>
            <person name="Drula E."/>
            <person name="Henrissat B."/>
            <person name="Morin E."/>
            <person name="Kohler A."/>
            <person name="Barry K."/>
            <person name="LaButti K."/>
            <person name="Morin E."/>
            <person name="Salamov A."/>
            <person name="Lipzen A."/>
            <person name="Mereny Z."/>
            <person name="Hegedus B."/>
            <person name="Baldrian P."/>
            <person name="Stursova M."/>
            <person name="Weitz H."/>
            <person name="Taylor A."/>
            <person name="Grigoriev I.V."/>
            <person name="Nagy L.G."/>
            <person name="Martin F."/>
            <person name="Kauserud H."/>
        </authorList>
    </citation>
    <scope>NUCLEOTIDE SEQUENCE</scope>
    <source>
        <strain evidence="2">CBHHK002</strain>
    </source>
</reference>
<feature type="chain" id="PRO_5042282186" evidence="1">
    <location>
        <begin position="17"/>
        <end position="153"/>
    </location>
</feature>
<organism evidence="2 3">
    <name type="scientific">Mycena albidolilacea</name>
    <dbReference type="NCBI Taxonomy" id="1033008"/>
    <lineage>
        <taxon>Eukaryota</taxon>
        <taxon>Fungi</taxon>
        <taxon>Dikarya</taxon>
        <taxon>Basidiomycota</taxon>
        <taxon>Agaricomycotina</taxon>
        <taxon>Agaricomycetes</taxon>
        <taxon>Agaricomycetidae</taxon>
        <taxon>Agaricales</taxon>
        <taxon>Marasmiineae</taxon>
        <taxon>Mycenaceae</taxon>
        <taxon>Mycena</taxon>
    </lineage>
</organism>
<accession>A0AAD7ALV0</accession>
<name>A0AAD7ALV0_9AGAR</name>
<dbReference type="AlphaFoldDB" id="A0AAD7ALV0"/>
<proteinExistence type="predicted"/>
<evidence type="ECO:0000256" key="1">
    <source>
        <dbReference type="SAM" id="SignalP"/>
    </source>
</evidence>
<evidence type="ECO:0000313" key="2">
    <source>
        <dbReference type="EMBL" id="KAJ7362525.1"/>
    </source>
</evidence>
<comment type="caution">
    <text evidence="2">The sequence shown here is derived from an EMBL/GenBank/DDBJ whole genome shotgun (WGS) entry which is preliminary data.</text>
</comment>
<evidence type="ECO:0000313" key="3">
    <source>
        <dbReference type="Proteomes" id="UP001218218"/>
    </source>
</evidence>
<dbReference type="Proteomes" id="UP001218218">
    <property type="component" value="Unassembled WGS sequence"/>
</dbReference>